<keyword evidence="1" id="KW-0472">Membrane</keyword>
<feature type="transmembrane region" description="Helical" evidence="1">
    <location>
        <begin position="12"/>
        <end position="32"/>
    </location>
</feature>
<reference evidence="2" key="1">
    <citation type="journal article" date="2019" name="Science">
        <title>Mutation of a bHLH transcription factor allowed almond domestication.</title>
        <authorList>
            <person name="Sanchez-Perez R."/>
            <person name="Pavan S."/>
            <person name="Mazzeo R."/>
            <person name="Moldovan C."/>
            <person name="Aiese Cigliano R."/>
            <person name="Del Cueto J."/>
            <person name="Ricciardi F."/>
            <person name="Lotti C."/>
            <person name="Ricciardi L."/>
            <person name="Dicenta F."/>
            <person name="Lopez-Marques R.L."/>
            <person name="Lindberg Moller B."/>
        </authorList>
    </citation>
    <scope>NUCLEOTIDE SEQUENCE</scope>
</reference>
<feature type="non-terminal residue" evidence="2">
    <location>
        <position position="62"/>
    </location>
</feature>
<sequence>MTSGKLSMKQALVLILGINSFNFGLLTSVHLAHKLQGRFTSLHWLLKRSMDTCEKKQIKEIC</sequence>
<evidence type="ECO:0000313" key="2">
    <source>
        <dbReference type="EMBL" id="BBG93768.1"/>
    </source>
</evidence>
<keyword evidence="1" id="KW-0812">Transmembrane</keyword>
<organism evidence="2">
    <name type="scientific">Prunus dulcis</name>
    <name type="common">Almond</name>
    <name type="synonym">Amygdalus dulcis</name>
    <dbReference type="NCBI Taxonomy" id="3755"/>
    <lineage>
        <taxon>Eukaryota</taxon>
        <taxon>Viridiplantae</taxon>
        <taxon>Streptophyta</taxon>
        <taxon>Embryophyta</taxon>
        <taxon>Tracheophyta</taxon>
        <taxon>Spermatophyta</taxon>
        <taxon>Magnoliopsida</taxon>
        <taxon>eudicotyledons</taxon>
        <taxon>Gunneridae</taxon>
        <taxon>Pentapetalae</taxon>
        <taxon>rosids</taxon>
        <taxon>fabids</taxon>
        <taxon>Rosales</taxon>
        <taxon>Rosaceae</taxon>
        <taxon>Amygdaloideae</taxon>
        <taxon>Amygdaleae</taxon>
        <taxon>Prunus</taxon>
    </lineage>
</organism>
<dbReference type="AlphaFoldDB" id="A0A4Y1QPK4"/>
<gene>
    <name evidence="2" type="ORF">Prudu_001879</name>
</gene>
<name>A0A4Y1QPK4_PRUDU</name>
<protein>
    <submittedName>
        <fullName evidence="2">Uncharacterized protein</fullName>
    </submittedName>
</protein>
<evidence type="ECO:0000256" key="1">
    <source>
        <dbReference type="SAM" id="Phobius"/>
    </source>
</evidence>
<keyword evidence="1" id="KW-1133">Transmembrane helix</keyword>
<accession>A0A4Y1QPK4</accession>
<proteinExistence type="predicted"/>
<dbReference type="EMBL" id="AP019297">
    <property type="protein sequence ID" value="BBG93768.1"/>
    <property type="molecule type" value="Genomic_DNA"/>
</dbReference>